<dbReference type="AlphaFoldDB" id="A0A665T9Q8"/>
<dbReference type="Ensembl" id="ENSENLT00000002758.1">
    <property type="protein sequence ID" value="ENSENLP00000002577.1"/>
    <property type="gene ID" value="ENSENLG00000001305.1"/>
</dbReference>
<dbReference type="OMA" id="FLSVTWY"/>
<feature type="transmembrane region" description="Helical" evidence="1">
    <location>
        <begin position="153"/>
        <end position="178"/>
    </location>
</feature>
<sequence>MSHIVFLLLLVLYTAQSQGSNLSVCSGNVSLNCPKEDIGSMDFLSVTWYKHKAGKRYGIIRISKSDGKKQLYDSESGAEFGEKYSLLLPKVTPEDSGTYECAISANIGQQNVNLQIHLTVHECAQTETTTVSIQSNTNKTVFVCQSESEDLPVMWSVGGYMAVGLVKVFLCVIIIWVIHVRSSKRTQQSWQS</sequence>
<keyword evidence="5" id="KW-1185">Reference proteome</keyword>
<evidence type="ECO:0000313" key="4">
    <source>
        <dbReference type="Ensembl" id="ENSENLP00000002577.1"/>
    </source>
</evidence>
<dbReference type="InterPro" id="IPR003599">
    <property type="entry name" value="Ig_sub"/>
</dbReference>
<reference evidence="4" key="3">
    <citation type="submission" date="2025-09" db="UniProtKB">
        <authorList>
            <consortium name="Ensembl"/>
        </authorList>
    </citation>
    <scope>IDENTIFICATION</scope>
</reference>
<protein>
    <recommendedName>
        <fullName evidence="3">Ig-like domain-containing protein</fullName>
    </recommendedName>
</protein>
<evidence type="ECO:0000313" key="5">
    <source>
        <dbReference type="Proteomes" id="UP000472264"/>
    </source>
</evidence>
<dbReference type="SUPFAM" id="SSF48726">
    <property type="entry name" value="Immunoglobulin"/>
    <property type="match status" value="1"/>
</dbReference>
<feature type="domain" description="Ig-like" evidence="3">
    <location>
        <begin position="18"/>
        <end position="119"/>
    </location>
</feature>
<dbReference type="Proteomes" id="UP000472264">
    <property type="component" value="Chromosome 7"/>
</dbReference>
<feature type="chain" id="PRO_5025356287" description="Ig-like domain-containing protein" evidence="2">
    <location>
        <begin position="20"/>
        <end position="192"/>
    </location>
</feature>
<keyword evidence="1" id="KW-0472">Membrane</keyword>
<dbReference type="InterPro" id="IPR007110">
    <property type="entry name" value="Ig-like_dom"/>
</dbReference>
<dbReference type="InterPro" id="IPR013783">
    <property type="entry name" value="Ig-like_fold"/>
</dbReference>
<feature type="signal peptide" evidence="2">
    <location>
        <begin position="1"/>
        <end position="19"/>
    </location>
</feature>
<dbReference type="PANTHER" id="PTHR15193:SF2">
    <property type="match status" value="1"/>
</dbReference>
<accession>A0A665T9Q8</accession>
<evidence type="ECO:0000256" key="1">
    <source>
        <dbReference type="SAM" id="Phobius"/>
    </source>
</evidence>
<dbReference type="PANTHER" id="PTHR15193">
    <property type="entry name" value="CD83 ANTIGEN"/>
    <property type="match status" value="1"/>
</dbReference>
<dbReference type="Gene3D" id="2.60.40.10">
    <property type="entry name" value="Immunoglobulins"/>
    <property type="match status" value="1"/>
</dbReference>
<keyword evidence="1" id="KW-0812">Transmembrane</keyword>
<evidence type="ECO:0000259" key="3">
    <source>
        <dbReference type="PROSITE" id="PS50835"/>
    </source>
</evidence>
<name>A0A665T9Q8_ECHNA</name>
<organism evidence="4 5">
    <name type="scientific">Echeneis naucrates</name>
    <name type="common">Live sharksucker</name>
    <dbReference type="NCBI Taxonomy" id="173247"/>
    <lineage>
        <taxon>Eukaryota</taxon>
        <taxon>Metazoa</taxon>
        <taxon>Chordata</taxon>
        <taxon>Craniata</taxon>
        <taxon>Vertebrata</taxon>
        <taxon>Euteleostomi</taxon>
        <taxon>Actinopterygii</taxon>
        <taxon>Neopterygii</taxon>
        <taxon>Teleostei</taxon>
        <taxon>Neoteleostei</taxon>
        <taxon>Acanthomorphata</taxon>
        <taxon>Carangaria</taxon>
        <taxon>Carangiformes</taxon>
        <taxon>Echeneidae</taxon>
        <taxon>Echeneis</taxon>
    </lineage>
</organism>
<proteinExistence type="predicted"/>
<dbReference type="PROSITE" id="PS50835">
    <property type="entry name" value="IG_LIKE"/>
    <property type="match status" value="1"/>
</dbReference>
<reference evidence="4" key="2">
    <citation type="submission" date="2025-08" db="UniProtKB">
        <authorList>
            <consortium name="Ensembl"/>
        </authorList>
    </citation>
    <scope>IDENTIFICATION</scope>
</reference>
<dbReference type="InterPro" id="IPR013106">
    <property type="entry name" value="Ig_V-set"/>
</dbReference>
<evidence type="ECO:0000256" key="2">
    <source>
        <dbReference type="SAM" id="SignalP"/>
    </source>
</evidence>
<dbReference type="SMART" id="SM00409">
    <property type="entry name" value="IG"/>
    <property type="match status" value="1"/>
</dbReference>
<dbReference type="InParanoid" id="A0A665T9Q8"/>
<dbReference type="InterPro" id="IPR036179">
    <property type="entry name" value="Ig-like_dom_sf"/>
</dbReference>
<dbReference type="Pfam" id="PF07686">
    <property type="entry name" value="V-set"/>
    <property type="match status" value="1"/>
</dbReference>
<keyword evidence="2" id="KW-0732">Signal</keyword>
<reference evidence="4" key="1">
    <citation type="submission" date="2021-04" db="EMBL/GenBank/DDBJ databases">
        <authorList>
            <consortium name="Wellcome Sanger Institute Data Sharing"/>
        </authorList>
    </citation>
    <scope>NUCLEOTIDE SEQUENCE [LARGE SCALE GENOMIC DNA]</scope>
</reference>
<keyword evidence="1" id="KW-1133">Transmembrane helix</keyword>